<dbReference type="RefSeq" id="WP_213145412.1">
    <property type="nucleotide sequence ID" value="NZ_JAGYPE020000002.1"/>
</dbReference>
<feature type="domain" description="Thioredoxin" evidence="1">
    <location>
        <begin position="1"/>
        <end position="107"/>
    </location>
</feature>
<dbReference type="PROSITE" id="PS51354">
    <property type="entry name" value="GLUTAREDOXIN_2"/>
    <property type="match status" value="1"/>
</dbReference>
<dbReference type="SUPFAM" id="SSF52833">
    <property type="entry name" value="Thioredoxin-like"/>
    <property type="match status" value="1"/>
</dbReference>
<accession>A0A942T5P0</accession>
<evidence type="ECO:0000313" key="2">
    <source>
        <dbReference type="EMBL" id="MBS4185561.1"/>
    </source>
</evidence>
<evidence type="ECO:0000313" key="3">
    <source>
        <dbReference type="EMBL" id="MCH6264312.1"/>
    </source>
</evidence>
<dbReference type="Gene3D" id="3.40.30.10">
    <property type="entry name" value="Glutaredoxin"/>
    <property type="match status" value="1"/>
</dbReference>
<keyword evidence="4" id="KW-1185">Reference proteome</keyword>
<protein>
    <submittedName>
        <fullName evidence="2">Thioredoxin family protein</fullName>
    </submittedName>
</protein>
<dbReference type="PANTHER" id="PTHR10438:SF468">
    <property type="entry name" value="THIOREDOXIN-1-RELATED"/>
    <property type="match status" value="1"/>
</dbReference>
<evidence type="ECO:0000313" key="4">
    <source>
        <dbReference type="Proteomes" id="UP000677265"/>
    </source>
</evidence>
<organism evidence="2">
    <name type="scientific">Neobacillus citreus</name>
    <dbReference type="NCBI Taxonomy" id="2833578"/>
    <lineage>
        <taxon>Bacteria</taxon>
        <taxon>Bacillati</taxon>
        <taxon>Bacillota</taxon>
        <taxon>Bacilli</taxon>
        <taxon>Bacillales</taxon>
        <taxon>Bacillaceae</taxon>
        <taxon>Neobacillus</taxon>
    </lineage>
</organism>
<proteinExistence type="predicted"/>
<dbReference type="EMBL" id="JAGYPE020000002">
    <property type="protein sequence ID" value="MCH6264312.1"/>
    <property type="molecule type" value="Genomic_DNA"/>
</dbReference>
<comment type="caution">
    <text evidence="2">The sequence shown here is derived from an EMBL/GenBank/DDBJ whole genome shotgun (WGS) entry which is preliminary data.</text>
</comment>
<dbReference type="Proteomes" id="UP000677265">
    <property type="component" value="Unassembled WGS sequence"/>
</dbReference>
<dbReference type="PROSITE" id="PS51352">
    <property type="entry name" value="THIOREDOXIN_2"/>
    <property type="match status" value="1"/>
</dbReference>
<dbReference type="AlphaFoldDB" id="A0A942T5P0"/>
<sequence length="109" mass="12454">MENIKNLEQYEELKNGEKAAVMLFSADWCPDCRFIDTFIDEIIENNREEFDFYKIDSDARKDICAEAGVMGIPSLVAYKSGRTLAEFIGNDSKTKEQIEEFLEGAKAKL</sequence>
<reference evidence="2" key="1">
    <citation type="submission" date="2021-05" db="EMBL/GenBank/DDBJ databases">
        <title>Novel Bacillus species.</title>
        <authorList>
            <person name="Liu G."/>
        </authorList>
    </citation>
    <scope>NUCLEOTIDE SEQUENCE</scope>
    <source>
        <strain evidence="2 4">FJAT-50051</strain>
    </source>
</reference>
<dbReference type="Pfam" id="PF00085">
    <property type="entry name" value="Thioredoxin"/>
    <property type="match status" value="1"/>
</dbReference>
<evidence type="ECO:0000259" key="1">
    <source>
        <dbReference type="PROSITE" id="PS51352"/>
    </source>
</evidence>
<dbReference type="InterPro" id="IPR050620">
    <property type="entry name" value="Thioredoxin_H-type-like"/>
</dbReference>
<gene>
    <name evidence="3" type="ORF">KHB02_002055</name>
    <name evidence="2" type="ORF">KHB02_29690</name>
</gene>
<name>A0A942T5P0_9BACI</name>
<dbReference type="EMBL" id="JAGYPE010000006">
    <property type="protein sequence ID" value="MBS4185561.1"/>
    <property type="molecule type" value="Genomic_DNA"/>
</dbReference>
<dbReference type="InterPro" id="IPR036249">
    <property type="entry name" value="Thioredoxin-like_sf"/>
</dbReference>
<dbReference type="InterPro" id="IPR013766">
    <property type="entry name" value="Thioredoxin_domain"/>
</dbReference>
<dbReference type="CDD" id="cd02947">
    <property type="entry name" value="TRX_family"/>
    <property type="match status" value="1"/>
</dbReference>
<dbReference type="PANTHER" id="PTHR10438">
    <property type="entry name" value="THIOREDOXIN"/>
    <property type="match status" value="1"/>
</dbReference>